<comment type="caution">
    <text evidence="3">The sequence shown here is derived from an EMBL/GenBank/DDBJ whole genome shotgun (WGS) entry which is preliminary data.</text>
</comment>
<evidence type="ECO:0008006" key="5">
    <source>
        <dbReference type="Google" id="ProtNLM"/>
    </source>
</evidence>
<name>A0ABQ8JUK2_DERPT</name>
<evidence type="ECO:0000313" key="4">
    <source>
        <dbReference type="Proteomes" id="UP000887458"/>
    </source>
</evidence>
<sequence>MFKNRKSMLIWMLIISILVIHNNNNNVDCGRSLPLGSPRKTTTAIKLRSLQQQQQPIGNDGKIFEEKLQTLLNAQKIIQESLEISQHEVDEQKQMLEKINDGIRTLKSRLKKSSSSSSGKKIHERKLSDKSTNSTNGKKLLHRVKISMKGKRSKNFQLEDAINNNNQMPEK</sequence>
<feature type="chain" id="PRO_5045751327" description="Secreted protein" evidence="2">
    <location>
        <begin position="25"/>
        <end position="171"/>
    </location>
</feature>
<feature type="signal peptide" evidence="2">
    <location>
        <begin position="1"/>
        <end position="24"/>
    </location>
</feature>
<feature type="region of interest" description="Disordered" evidence="1">
    <location>
        <begin position="108"/>
        <end position="171"/>
    </location>
</feature>
<organism evidence="3 4">
    <name type="scientific">Dermatophagoides pteronyssinus</name>
    <name type="common">European house dust mite</name>
    <dbReference type="NCBI Taxonomy" id="6956"/>
    <lineage>
        <taxon>Eukaryota</taxon>
        <taxon>Metazoa</taxon>
        <taxon>Ecdysozoa</taxon>
        <taxon>Arthropoda</taxon>
        <taxon>Chelicerata</taxon>
        <taxon>Arachnida</taxon>
        <taxon>Acari</taxon>
        <taxon>Acariformes</taxon>
        <taxon>Sarcoptiformes</taxon>
        <taxon>Astigmata</taxon>
        <taxon>Psoroptidia</taxon>
        <taxon>Analgoidea</taxon>
        <taxon>Pyroglyphidae</taxon>
        <taxon>Dermatophagoidinae</taxon>
        <taxon>Dermatophagoides</taxon>
    </lineage>
</organism>
<reference evidence="3 4" key="1">
    <citation type="journal article" date="2018" name="J. Allergy Clin. Immunol.">
        <title>High-quality assembly of Dermatophagoides pteronyssinus genome and transcriptome reveals a wide range of novel allergens.</title>
        <authorList>
            <person name="Liu X.Y."/>
            <person name="Yang K.Y."/>
            <person name="Wang M.Q."/>
            <person name="Kwok J.S."/>
            <person name="Zeng X."/>
            <person name="Yang Z."/>
            <person name="Xiao X.J."/>
            <person name="Lau C.P."/>
            <person name="Li Y."/>
            <person name="Huang Z.M."/>
            <person name="Ba J.G."/>
            <person name="Yim A.K."/>
            <person name="Ouyang C.Y."/>
            <person name="Ngai S.M."/>
            <person name="Chan T.F."/>
            <person name="Leung E.L."/>
            <person name="Liu L."/>
            <person name="Liu Z.G."/>
            <person name="Tsui S.K."/>
        </authorList>
    </citation>
    <scope>NUCLEOTIDE SEQUENCE [LARGE SCALE GENOMIC DNA]</scope>
    <source>
        <strain evidence="3">Derp</strain>
    </source>
</reference>
<dbReference type="EMBL" id="NJHN03000011">
    <property type="protein sequence ID" value="KAH9426298.1"/>
    <property type="molecule type" value="Genomic_DNA"/>
</dbReference>
<reference evidence="3 4" key="2">
    <citation type="journal article" date="2022" name="Mol. Biol. Evol.">
        <title>Comparative Genomics Reveals Insights into the Divergent Evolution of Astigmatic Mites and Household Pest Adaptations.</title>
        <authorList>
            <person name="Xiong Q."/>
            <person name="Wan A.T."/>
            <person name="Liu X."/>
            <person name="Fung C.S."/>
            <person name="Xiao X."/>
            <person name="Malainual N."/>
            <person name="Hou J."/>
            <person name="Wang L."/>
            <person name="Wang M."/>
            <person name="Yang K.Y."/>
            <person name="Cui Y."/>
            <person name="Leung E.L."/>
            <person name="Nong W."/>
            <person name="Shin S.K."/>
            <person name="Au S.W."/>
            <person name="Jeong K.Y."/>
            <person name="Chew F.T."/>
            <person name="Hui J.H."/>
            <person name="Leung T.F."/>
            <person name="Tungtrongchitr A."/>
            <person name="Zhong N."/>
            <person name="Liu Z."/>
            <person name="Tsui S.K."/>
        </authorList>
    </citation>
    <scope>NUCLEOTIDE SEQUENCE [LARGE SCALE GENOMIC DNA]</scope>
    <source>
        <strain evidence="3">Derp</strain>
    </source>
</reference>
<feature type="compositionally biased region" description="Basic residues" evidence="1">
    <location>
        <begin position="139"/>
        <end position="154"/>
    </location>
</feature>
<feature type="compositionally biased region" description="Polar residues" evidence="1">
    <location>
        <begin position="162"/>
        <end position="171"/>
    </location>
</feature>
<evidence type="ECO:0000313" key="3">
    <source>
        <dbReference type="EMBL" id="KAH9426298.1"/>
    </source>
</evidence>
<proteinExistence type="predicted"/>
<keyword evidence="2" id="KW-0732">Signal</keyword>
<keyword evidence="4" id="KW-1185">Reference proteome</keyword>
<gene>
    <name evidence="3" type="ORF">DERP_010865</name>
</gene>
<dbReference type="Proteomes" id="UP000887458">
    <property type="component" value="Unassembled WGS sequence"/>
</dbReference>
<accession>A0ABQ8JUK2</accession>
<evidence type="ECO:0000256" key="1">
    <source>
        <dbReference type="SAM" id="MobiDB-lite"/>
    </source>
</evidence>
<protein>
    <recommendedName>
        <fullName evidence="5">Secreted protein</fullName>
    </recommendedName>
</protein>
<evidence type="ECO:0000256" key="2">
    <source>
        <dbReference type="SAM" id="SignalP"/>
    </source>
</evidence>